<comment type="caution">
    <text evidence="4">The sequence shown here is derived from an EMBL/GenBank/DDBJ whole genome shotgun (WGS) entry which is preliminary data.</text>
</comment>
<dbReference type="PANTHER" id="PTHR33376:SF7">
    <property type="entry name" value="C4-DICARBOXYLATE-BINDING PROTEIN DCTB"/>
    <property type="match status" value="1"/>
</dbReference>
<accession>A0A645JKI6</accession>
<evidence type="ECO:0000256" key="1">
    <source>
        <dbReference type="ARBA" id="ARBA00009023"/>
    </source>
</evidence>
<dbReference type="InterPro" id="IPR018389">
    <property type="entry name" value="DctP_fam"/>
</dbReference>
<dbReference type="GO" id="GO:0055085">
    <property type="term" value="P:transmembrane transport"/>
    <property type="evidence" value="ECO:0007669"/>
    <property type="project" value="InterPro"/>
</dbReference>
<evidence type="ECO:0000313" key="4">
    <source>
        <dbReference type="EMBL" id="MPN63867.1"/>
    </source>
</evidence>
<dbReference type="AlphaFoldDB" id="A0A645JKI6"/>
<dbReference type="Pfam" id="PF03480">
    <property type="entry name" value="DctP"/>
    <property type="match status" value="1"/>
</dbReference>
<evidence type="ECO:0008006" key="5">
    <source>
        <dbReference type="Google" id="ProtNLM"/>
    </source>
</evidence>
<proteinExistence type="inferred from homology"/>
<keyword evidence="3" id="KW-0732">Signal</keyword>
<sequence>MSASEQYSAIQQGVVDGAETNEIDYIGKKFYEIAPYFSRTAHCFSTDFIVVSPKTLASLPDADRVIFDEVMDGCVEKEFDFWVEMIDEMVANSEGLGITFVDDVNTGAFKENFIDFQKEISGKSDITKKIYEEVNALQ</sequence>
<dbReference type="NCBIfam" id="NF037995">
    <property type="entry name" value="TRAP_S1"/>
    <property type="match status" value="1"/>
</dbReference>
<dbReference type="PANTHER" id="PTHR33376">
    <property type="match status" value="1"/>
</dbReference>
<dbReference type="EMBL" id="VSSQ01143906">
    <property type="protein sequence ID" value="MPN63867.1"/>
    <property type="molecule type" value="Genomic_DNA"/>
</dbReference>
<name>A0A645JKI6_9ZZZZ</name>
<evidence type="ECO:0000256" key="3">
    <source>
        <dbReference type="ARBA" id="ARBA00022729"/>
    </source>
</evidence>
<protein>
    <recommendedName>
        <fullName evidence="5">Solute-binding protein</fullName>
    </recommendedName>
</protein>
<evidence type="ECO:0000256" key="2">
    <source>
        <dbReference type="ARBA" id="ARBA00022448"/>
    </source>
</evidence>
<keyword evidence="2" id="KW-0813">Transport</keyword>
<comment type="similarity">
    <text evidence="1">Belongs to the bacterial solute-binding protein 7 family.</text>
</comment>
<dbReference type="InterPro" id="IPR038404">
    <property type="entry name" value="TRAP_DctP_sf"/>
</dbReference>
<organism evidence="4">
    <name type="scientific">bioreactor metagenome</name>
    <dbReference type="NCBI Taxonomy" id="1076179"/>
    <lineage>
        <taxon>unclassified sequences</taxon>
        <taxon>metagenomes</taxon>
        <taxon>ecological metagenomes</taxon>
    </lineage>
</organism>
<dbReference type="Gene3D" id="3.40.190.170">
    <property type="entry name" value="Bacterial extracellular solute-binding protein, family 7"/>
    <property type="match status" value="1"/>
</dbReference>
<gene>
    <name evidence="4" type="ORF">SDC9_211634</name>
</gene>
<reference evidence="4" key="1">
    <citation type="submission" date="2019-08" db="EMBL/GenBank/DDBJ databases">
        <authorList>
            <person name="Kucharzyk K."/>
            <person name="Murdoch R.W."/>
            <person name="Higgins S."/>
            <person name="Loffler F."/>
        </authorList>
    </citation>
    <scope>NUCLEOTIDE SEQUENCE</scope>
</reference>